<dbReference type="Proteomes" id="UP000184612">
    <property type="component" value="Unassembled WGS sequence"/>
</dbReference>
<proteinExistence type="inferred from homology"/>
<keyword evidence="2 7" id="KW-0813">Transport</keyword>
<dbReference type="SUPFAM" id="SSF161098">
    <property type="entry name" value="MetI-like"/>
    <property type="match status" value="1"/>
</dbReference>
<comment type="similarity">
    <text evidence="7">Belongs to the binding-protein-dependent transport system permease family.</text>
</comment>
<dbReference type="CDD" id="cd06261">
    <property type="entry name" value="TM_PBP2"/>
    <property type="match status" value="1"/>
</dbReference>
<sequence>MAAGTVIKEQQVHTKRSLGKRLLKFWPLYLMLVPCIIYYILICYIPMGGVVLAFKDYSFRKGIWGSPWVGFRYFKTFFTSFDFLRLLRNTLTVGFIKCILEFPFAIILALLLNEVRNMKFKKISQTITYLPHFLSTVIIVTMLQRILAPNTGVVNQIIGKLGGDSGTFFLMDAKYFFRLLFSMDLWRNIGWDSIIYLAAISGVDLSLYEAASIDGCSKLKKMWHITLPGIRGTIGLLFIMGVGGLLSSGFEQIYLLRTPGNMSVADTLDTFVVRIGLMNGQFGYATAVGLVQGVVGLVLVVVCNKLSKKFTEVSLW</sequence>
<dbReference type="InterPro" id="IPR050809">
    <property type="entry name" value="UgpAE/MalFG_permease"/>
</dbReference>
<keyword evidence="6 7" id="KW-0472">Membrane</keyword>
<keyword evidence="4 7" id="KW-0812">Transmembrane</keyword>
<reference evidence="9 10" key="1">
    <citation type="submission" date="2016-12" db="EMBL/GenBank/DDBJ databases">
        <authorList>
            <person name="Song W.-J."/>
            <person name="Kurnit D.M."/>
        </authorList>
    </citation>
    <scope>NUCLEOTIDE SEQUENCE [LARGE SCALE GENOMIC DNA]</scope>
    <source>
        <strain evidence="9 10">DSM 12503</strain>
    </source>
</reference>
<accession>A0A1M7YKQ5</accession>
<comment type="subcellular location">
    <subcellularLocation>
        <location evidence="1 7">Cell membrane</location>
        <topology evidence="1 7">Multi-pass membrane protein</topology>
    </subcellularLocation>
</comment>
<feature type="transmembrane region" description="Helical" evidence="7">
    <location>
        <begin position="25"/>
        <end position="47"/>
    </location>
</feature>
<evidence type="ECO:0000259" key="8">
    <source>
        <dbReference type="PROSITE" id="PS50928"/>
    </source>
</evidence>
<evidence type="ECO:0000256" key="6">
    <source>
        <dbReference type="ARBA" id="ARBA00023136"/>
    </source>
</evidence>
<dbReference type="InterPro" id="IPR000515">
    <property type="entry name" value="MetI-like"/>
</dbReference>
<evidence type="ECO:0000256" key="1">
    <source>
        <dbReference type="ARBA" id="ARBA00004651"/>
    </source>
</evidence>
<dbReference type="AlphaFoldDB" id="A0A1M7YKQ5"/>
<dbReference type="InterPro" id="IPR035906">
    <property type="entry name" value="MetI-like_sf"/>
</dbReference>
<keyword evidence="5 7" id="KW-1133">Transmembrane helix</keyword>
<evidence type="ECO:0000256" key="4">
    <source>
        <dbReference type="ARBA" id="ARBA00022692"/>
    </source>
</evidence>
<evidence type="ECO:0000313" key="10">
    <source>
        <dbReference type="Proteomes" id="UP000184612"/>
    </source>
</evidence>
<name>A0A1M7YKQ5_9FIRM</name>
<dbReference type="RefSeq" id="WP_073590638.1">
    <property type="nucleotide sequence ID" value="NZ_FRFD01000013.1"/>
</dbReference>
<evidence type="ECO:0000256" key="2">
    <source>
        <dbReference type="ARBA" id="ARBA00022448"/>
    </source>
</evidence>
<gene>
    <name evidence="9" type="ORF">SAMN02745217_03996</name>
</gene>
<dbReference type="PANTHER" id="PTHR43227">
    <property type="entry name" value="BLL4140 PROTEIN"/>
    <property type="match status" value="1"/>
</dbReference>
<evidence type="ECO:0000313" key="9">
    <source>
        <dbReference type="EMBL" id="SHO53201.1"/>
    </source>
</evidence>
<evidence type="ECO:0000256" key="7">
    <source>
        <dbReference type="RuleBase" id="RU363032"/>
    </source>
</evidence>
<dbReference type="Gene3D" id="1.10.3720.10">
    <property type="entry name" value="MetI-like"/>
    <property type="match status" value="1"/>
</dbReference>
<dbReference type="STRING" id="1121345.SAMN02745217_03996"/>
<dbReference type="Pfam" id="PF00528">
    <property type="entry name" value="BPD_transp_1"/>
    <property type="match status" value="1"/>
</dbReference>
<feature type="domain" description="ABC transmembrane type-1" evidence="8">
    <location>
        <begin position="87"/>
        <end position="303"/>
    </location>
</feature>
<protein>
    <submittedName>
        <fullName evidence="9">Putative aldouronate transport system permease protein</fullName>
    </submittedName>
</protein>
<feature type="transmembrane region" description="Helical" evidence="7">
    <location>
        <begin position="282"/>
        <end position="302"/>
    </location>
</feature>
<feature type="transmembrane region" description="Helical" evidence="7">
    <location>
        <begin position="229"/>
        <end position="250"/>
    </location>
</feature>
<dbReference type="GO" id="GO:0005886">
    <property type="term" value="C:plasma membrane"/>
    <property type="evidence" value="ECO:0007669"/>
    <property type="project" value="UniProtKB-SubCell"/>
</dbReference>
<dbReference type="PROSITE" id="PS50928">
    <property type="entry name" value="ABC_TM1"/>
    <property type="match status" value="1"/>
</dbReference>
<dbReference type="EMBL" id="FRFD01000013">
    <property type="protein sequence ID" value="SHO53201.1"/>
    <property type="molecule type" value="Genomic_DNA"/>
</dbReference>
<feature type="transmembrane region" description="Helical" evidence="7">
    <location>
        <begin position="127"/>
        <end position="147"/>
    </location>
</feature>
<dbReference type="PANTHER" id="PTHR43227:SF11">
    <property type="entry name" value="BLL4140 PROTEIN"/>
    <property type="match status" value="1"/>
</dbReference>
<evidence type="ECO:0000256" key="5">
    <source>
        <dbReference type="ARBA" id="ARBA00022989"/>
    </source>
</evidence>
<organism evidence="9 10">
    <name type="scientific">Anaerocolumna xylanovorans DSM 12503</name>
    <dbReference type="NCBI Taxonomy" id="1121345"/>
    <lineage>
        <taxon>Bacteria</taxon>
        <taxon>Bacillati</taxon>
        <taxon>Bacillota</taxon>
        <taxon>Clostridia</taxon>
        <taxon>Lachnospirales</taxon>
        <taxon>Lachnospiraceae</taxon>
        <taxon>Anaerocolumna</taxon>
    </lineage>
</organism>
<feature type="transmembrane region" description="Helical" evidence="7">
    <location>
        <begin position="189"/>
        <end position="208"/>
    </location>
</feature>
<dbReference type="GO" id="GO:0055085">
    <property type="term" value="P:transmembrane transport"/>
    <property type="evidence" value="ECO:0007669"/>
    <property type="project" value="InterPro"/>
</dbReference>
<evidence type="ECO:0000256" key="3">
    <source>
        <dbReference type="ARBA" id="ARBA00022475"/>
    </source>
</evidence>
<dbReference type="OrthoDB" id="2637002at2"/>
<keyword evidence="10" id="KW-1185">Reference proteome</keyword>
<feature type="transmembrane region" description="Helical" evidence="7">
    <location>
        <begin position="94"/>
        <end position="115"/>
    </location>
</feature>
<keyword evidence="3" id="KW-1003">Cell membrane</keyword>